<evidence type="ECO:0000313" key="2">
    <source>
        <dbReference type="Proteomes" id="UP000886520"/>
    </source>
</evidence>
<sequence length="191" mass="22476">MLFSLFLSYLYNHYNFSSAVYSSMLYHSLCTYLFYLNNIVVEHKFSTRGWTMMVQLVLVDTERSQQVPDIKQDDGIRLWQAKWVFKVGRAQRPLFGDSPSGCIRLKVKRIGTSLCFIEDRTYRVEEAMIIKAKFLFFLRRIRADGCMRVQGGQAQENFSRLLIYLKKRSAVVCSQRARRGKEAPLWPCMER</sequence>
<proteinExistence type="predicted"/>
<evidence type="ECO:0000313" key="1">
    <source>
        <dbReference type="EMBL" id="KAI5061573.1"/>
    </source>
</evidence>
<reference evidence="1" key="1">
    <citation type="submission" date="2021-01" db="EMBL/GenBank/DDBJ databases">
        <title>Adiantum capillus-veneris genome.</title>
        <authorList>
            <person name="Fang Y."/>
            <person name="Liao Q."/>
        </authorList>
    </citation>
    <scope>NUCLEOTIDE SEQUENCE</scope>
    <source>
        <strain evidence="1">H3</strain>
        <tissue evidence="1">Leaf</tissue>
    </source>
</reference>
<protein>
    <submittedName>
        <fullName evidence="1">Uncharacterized protein</fullName>
    </submittedName>
</protein>
<keyword evidence="2" id="KW-1185">Reference proteome</keyword>
<dbReference type="AlphaFoldDB" id="A0A9D4U4Y7"/>
<dbReference type="EMBL" id="JABFUD020000023">
    <property type="protein sequence ID" value="KAI5061573.1"/>
    <property type="molecule type" value="Genomic_DNA"/>
</dbReference>
<name>A0A9D4U4Y7_ADICA</name>
<gene>
    <name evidence="1" type="ORF">GOP47_0024078</name>
</gene>
<dbReference type="Proteomes" id="UP000886520">
    <property type="component" value="Chromosome 23"/>
</dbReference>
<accession>A0A9D4U4Y7</accession>
<comment type="caution">
    <text evidence="1">The sequence shown here is derived from an EMBL/GenBank/DDBJ whole genome shotgun (WGS) entry which is preliminary data.</text>
</comment>
<organism evidence="1 2">
    <name type="scientific">Adiantum capillus-veneris</name>
    <name type="common">Maidenhair fern</name>
    <dbReference type="NCBI Taxonomy" id="13818"/>
    <lineage>
        <taxon>Eukaryota</taxon>
        <taxon>Viridiplantae</taxon>
        <taxon>Streptophyta</taxon>
        <taxon>Embryophyta</taxon>
        <taxon>Tracheophyta</taxon>
        <taxon>Polypodiopsida</taxon>
        <taxon>Polypodiidae</taxon>
        <taxon>Polypodiales</taxon>
        <taxon>Pteridineae</taxon>
        <taxon>Pteridaceae</taxon>
        <taxon>Vittarioideae</taxon>
        <taxon>Adiantum</taxon>
    </lineage>
</organism>